<accession>A0ABQ4K1E0</accession>
<dbReference type="EMBL" id="BOQT01000002">
    <property type="protein sequence ID" value="GIN19576.1"/>
    <property type="molecule type" value="Genomic_DNA"/>
</dbReference>
<sequence length="50" mass="5644">MLLRRKKLLSLKMSCREWLFLFVFNQVIGVLGIIGDPSEVKNMSGSSGIM</sequence>
<gene>
    <name evidence="2" type="ORF">J1TS3_07100</name>
</gene>
<evidence type="ECO:0000313" key="3">
    <source>
        <dbReference type="Proteomes" id="UP000680279"/>
    </source>
</evidence>
<keyword evidence="1" id="KW-0812">Transmembrane</keyword>
<name>A0ABQ4K1E0_9BACI</name>
<keyword evidence="1" id="KW-0472">Membrane</keyword>
<evidence type="ECO:0000313" key="2">
    <source>
        <dbReference type="EMBL" id="GIN19576.1"/>
    </source>
</evidence>
<evidence type="ECO:0000256" key="1">
    <source>
        <dbReference type="SAM" id="Phobius"/>
    </source>
</evidence>
<dbReference type="Proteomes" id="UP000680279">
    <property type="component" value="Unassembled WGS sequence"/>
</dbReference>
<protein>
    <submittedName>
        <fullName evidence="2">Uncharacterized protein</fullName>
    </submittedName>
</protein>
<feature type="transmembrane region" description="Helical" evidence="1">
    <location>
        <begin position="18"/>
        <end position="35"/>
    </location>
</feature>
<reference evidence="2 3" key="1">
    <citation type="submission" date="2021-03" db="EMBL/GenBank/DDBJ databases">
        <title>Antimicrobial resistance genes in bacteria isolated from Japanese honey, and their potential for conferring macrolide and lincosamide resistance in the American foulbrood pathogen Paenibacillus larvae.</title>
        <authorList>
            <person name="Okamoto M."/>
            <person name="Kumagai M."/>
            <person name="Kanamori H."/>
            <person name="Takamatsu D."/>
        </authorList>
    </citation>
    <scope>NUCLEOTIDE SEQUENCE [LARGE SCALE GENOMIC DNA]</scope>
    <source>
        <strain evidence="2 3">J1TS3</strain>
    </source>
</reference>
<organism evidence="2 3">
    <name type="scientific">Siminovitchia fordii</name>
    <dbReference type="NCBI Taxonomy" id="254759"/>
    <lineage>
        <taxon>Bacteria</taxon>
        <taxon>Bacillati</taxon>
        <taxon>Bacillota</taxon>
        <taxon>Bacilli</taxon>
        <taxon>Bacillales</taxon>
        <taxon>Bacillaceae</taxon>
        <taxon>Siminovitchia</taxon>
    </lineage>
</organism>
<comment type="caution">
    <text evidence="2">The sequence shown here is derived from an EMBL/GenBank/DDBJ whole genome shotgun (WGS) entry which is preliminary data.</text>
</comment>
<keyword evidence="3" id="KW-1185">Reference proteome</keyword>
<proteinExistence type="predicted"/>
<keyword evidence="1" id="KW-1133">Transmembrane helix</keyword>